<feature type="transmembrane region" description="Helical" evidence="7">
    <location>
        <begin position="143"/>
        <end position="172"/>
    </location>
</feature>
<protein>
    <recommendedName>
        <fullName evidence="8">Rhodopsin domain-containing protein</fullName>
    </recommendedName>
</protein>
<reference evidence="9 10" key="1">
    <citation type="submission" date="2023-01" db="EMBL/GenBank/DDBJ databases">
        <title>Analysis of 21 Apiospora genomes using comparative genomics revels a genus with tremendous synthesis potential of carbohydrate active enzymes and secondary metabolites.</title>
        <authorList>
            <person name="Sorensen T."/>
        </authorList>
    </citation>
    <scope>NUCLEOTIDE SEQUENCE [LARGE SCALE GENOMIC DNA]</scope>
    <source>
        <strain evidence="9 10">CBS 117206</strain>
    </source>
</reference>
<feature type="domain" description="Rhodopsin" evidence="8">
    <location>
        <begin position="43"/>
        <end position="323"/>
    </location>
</feature>
<keyword evidence="3 7" id="KW-1133">Transmembrane helix</keyword>
<comment type="caution">
    <text evidence="9">The sequence shown here is derived from an EMBL/GenBank/DDBJ whole genome shotgun (WGS) entry which is preliminary data.</text>
</comment>
<keyword evidence="4 7" id="KW-0472">Membrane</keyword>
<dbReference type="AlphaFoldDB" id="A0AAW0Q9J8"/>
<dbReference type="GO" id="GO:0016020">
    <property type="term" value="C:membrane"/>
    <property type="evidence" value="ECO:0007669"/>
    <property type="project" value="UniProtKB-SubCell"/>
</dbReference>
<feature type="region of interest" description="Disordered" evidence="6">
    <location>
        <begin position="477"/>
        <end position="509"/>
    </location>
</feature>
<feature type="compositionally biased region" description="Low complexity" evidence="6">
    <location>
        <begin position="383"/>
        <end position="418"/>
    </location>
</feature>
<dbReference type="InterPro" id="IPR049326">
    <property type="entry name" value="Rhodopsin_dom_fungi"/>
</dbReference>
<comment type="subcellular location">
    <subcellularLocation>
        <location evidence="1">Membrane</location>
        <topology evidence="1">Multi-pass membrane protein</topology>
    </subcellularLocation>
</comment>
<evidence type="ECO:0000256" key="7">
    <source>
        <dbReference type="SAM" id="Phobius"/>
    </source>
</evidence>
<comment type="similarity">
    <text evidence="5">Belongs to the SAT4 family.</text>
</comment>
<evidence type="ECO:0000313" key="9">
    <source>
        <dbReference type="EMBL" id="KAK8096855.1"/>
    </source>
</evidence>
<evidence type="ECO:0000256" key="4">
    <source>
        <dbReference type="ARBA" id="ARBA00023136"/>
    </source>
</evidence>
<sequence>MRFIHVVVSEPGQPPIVASESRASLLLGVFGGLMALATVFIFLRLYTRYVVLNRLGYDDWLALLALTFVFATGITQCLKIPAVTQHGLGRHVDTLSQPDELQTYTQYLWFSVLWYNTAVMATKLALLAQYYRVLPIRSVRRACVALQVAIGLWGLSQVMLSIFTCFPIQAYWDKNLALGDPAAQANAEPTAIRCIPSLPLAYQNAAGNIATYIAVLILPLPALGSLRLPLAQKCLLIGIFCLGFLYVRPVHVRVLIVVRGCGLADLPLSICSTCAVAAIRVMYFREYTDSTWEHSDLSILSLTELCSGTVCLCLPTLRPLVARWLPASLTSTAASIASNTNKAGGNRSTTNRSPVDNNGNDGGDFEKAATKGPKRPPPCAHAGTSYYNSNTVTSTSPSSSRRPSASLRRSSASGSDSDFIYGLETARKAVPESTPSPSPPPLCMSIIRPSNLGGCSISDSRRSSTAETSSVVRFAAMPSSPLSSASTTSSAQQWRRQYHHQQQQQQRQGSYYVHRSYVNNNNHGDNHVRGQGSSNWLLESRVSTEIGTSSSPVPSEERRALGSAAIRVKRMVTRRESMVAGW</sequence>
<feature type="region of interest" description="Disordered" evidence="6">
    <location>
        <begin position="338"/>
        <end position="447"/>
    </location>
</feature>
<gene>
    <name evidence="9" type="ORF">PG999_012799</name>
</gene>
<proteinExistence type="inferred from homology"/>
<feature type="transmembrane region" description="Helical" evidence="7">
    <location>
        <begin position="23"/>
        <end position="43"/>
    </location>
</feature>
<accession>A0AAW0Q9J8</accession>
<dbReference type="PANTHER" id="PTHR33048">
    <property type="entry name" value="PTH11-LIKE INTEGRAL MEMBRANE PROTEIN (AFU_ORTHOLOGUE AFUA_5G11245)"/>
    <property type="match status" value="1"/>
</dbReference>
<evidence type="ECO:0000256" key="6">
    <source>
        <dbReference type="SAM" id="MobiDB-lite"/>
    </source>
</evidence>
<dbReference type="EMBL" id="JAQQWP010000010">
    <property type="protein sequence ID" value="KAK8096855.1"/>
    <property type="molecule type" value="Genomic_DNA"/>
</dbReference>
<feature type="transmembrane region" description="Helical" evidence="7">
    <location>
        <begin position="55"/>
        <end position="74"/>
    </location>
</feature>
<evidence type="ECO:0000256" key="5">
    <source>
        <dbReference type="ARBA" id="ARBA00038359"/>
    </source>
</evidence>
<dbReference type="Pfam" id="PF20684">
    <property type="entry name" value="Fung_rhodopsin"/>
    <property type="match status" value="1"/>
</dbReference>
<evidence type="ECO:0000256" key="1">
    <source>
        <dbReference type="ARBA" id="ARBA00004141"/>
    </source>
</evidence>
<keyword evidence="10" id="KW-1185">Reference proteome</keyword>
<evidence type="ECO:0000313" key="10">
    <source>
        <dbReference type="Proteomes" id="UP001392437"/>
    </source>
</evidence>
<feature type="compositionally biased region" description="Low complexity" evidence="6">
    <location>
        <begin position="477"/>
        <end position="508"/>
    </location>
</feature>
<name>A0AAW0Q9J8_9PEZI</name>
<evidence type="ECO:0000256" key="2">
    <source>
        <dbReference type="ARBA" id="ARBA00022692"/>
    </source>
</evidence>
<feature type="transmembrane region" description="Helical" evidence="7">
    <location>
        <begin position="205"/>
        <end position="223"/>
    </location>
</feature>
<dbReference type="Proteomes" id="UP001392437">
    <property type="component" value="Unassembled WGS sequence"/>
</dbReference>
<evidence type="ECO:0000259" key="8">
    <source>
        <dbReference type="Pfam" id="PF20684"/>
    </source>
</evidence>
<organism evidence="9 10">
    <name type="scientific">Apiospora kogelbergensis</name>
    <dbReference type="NCBI Taxonomy" id="1337665"/>
    <lineage>
        <taxon>Eukaryota</taxon>
        <taxon>Fungi</taxon>
        <taxon>Dikarya</taxon>
        <taxon>Ascomycota</taxon>
        <taxon>Pezizomycotina</taxon>
        <taxon>Sordariomycetes</taxon>
        <taxon>Xylariomycetidae</taxon>
        <taxon>Amphisphaeriales</taxon>
        <taxon>Apiosporaceae</taxon>
        <taxon>Apiospora</taxon>
    </lineage>
</organism>
<feature type="transmembrane region" description="Helical" evidence="7">
    <location>
        <begin position="107"/>
        <end position="131"/>
    </location>
</feature>
<feature type="compositionally biased region" description="Polar residues" evidence="6">
    <location>
        <begin position="341"/>
        <end position="359"/>
    </location>
</feature>
<keyword evidence="2 7" id="KW-0812">Transmembrane</keyword>
<dbReference type="InterPro" id="IPR052337">
    <property type="entry name" value="SAT4-like"/>
</dbReference>
<dbReference type="PANTHER" id="PTHR33048:SF47">
    <property type="entry name" value="INTEGRAL MEMBRANE PROTEIN-RELATED"/>
    <property type="match status" value="1"/>
</dbReference>
<evidence type="ECO:0000256" key="3">
    <source>
        <dbReference type="ARBA" id="ARBA00022989"/>
    </source>
</evidence>
<feature type="transmembrane region" description="Helical" evidence="7">
    <location>
        <begin position="230"/>
        <end position="247"/>
    </location>
</feature>